<accession>A0ABR7RLU0</accession>
<comment type="caution">
    <text evidence="2">The sequence shown here is derived from an EMBL/GenBank/DDBJ whole genome shotgun (WGS) entry which is preliminary data.</text>
</comment>
<keyword evidence="3" id="KW-1185">Reference proteome</keyword>
<proteinExistence type="predicted"/>
<feature type="transmembrane region" description="Helical" evidence="1">
    <location>
        <begin position="210"/>
        <end position="232"/>
    </location>
</feature>
<dbReference type="EMBL" id="JACTVA010000019">
    <property type="protein sequence ID" value="MBC9207555.1"/>
    <property type="molecule type" value="Genomic_DNA"/>
</dbReference>
<keyword evidence="1" id="KW-0812">Transmembrane</keyword>
<keyword evidence="1" id="KW-0472">Membrane</keyword>
<feature type="transmembrane region" description="Helical" evidence="1">
    <location>
        <begin position="116"/>
        <end position="134"/>
    </location>
</feature>
<dbReference type="RefSeq" id="WP_187784724.1">
    <property type="nucleotide sequence ID" value="NZ_JACTVA010000019.1"/>
</dbReference>
<keyword evidence="1" id="KW-1133">Transmembrane helix</keyword>
<organism evidence="2 3">
    <name type="scientific">Teichococcus aerophilus</name>
    <dbReference type="NCBI Taxonomy" id="1224513"/>
    <lineage>
        <taxon>Bacteria</taxon>
        <taxon>Pseudomonadati</taxon>
        <taxon>Pseudomonadota</taxon>
        <taxon>Alphaproteobacteria</taxon>
        <taxon>Acetobacterales</taxon>
        <taxon>Roseomonadaceae</taxon>
        <taxon>Roseomonas</taxon>
    </lineage>
</organism>
<dbReference type="Proteomes" id="UP000626026">
    <property type="component" value="Unassembled WGS sequence"/>
</dbReference>
<reference evidence="2 3" key="1">
    <citation type="journal article" date="2013" name="Int. J. Syst. Evol. Microbiol.">
        <title>Roseomonas aerophila sp. nov., isolated from air.</title>
        <authorList>
            <person name="Kim S.J."/>
            <person name="Weon H.Y."/>
            <person name="Ahn J.H."/>
            <person name="Hong S.B."/>
            <person name="Seok S.J."/>
            <person name="Whang K.S."/>
            <person name="Kwon S.W."/>
        </authorList>
    </citation>
    <scope>NUCLEOTIDE SEQUENCE [LARGE SCALE GENOMIC DNA]</scope>
    <source>
        <strain evidence="2 3">NBRC 108923</strain>
    </source>
</reference>
<feature type="transmembrane region" description="Helical" evidence="1">
    <location>
        <begin position="155"/>
        <end position="174"/>
    </location>
</feature>
<name>A0ABR7RLU0_9PROT</name>
<feature type="transmembrane region" description="Helical" evidence="1">
    <location>
        <begin position="180"/>
        <end position="198"/>
    </location>
</feature>
<gene>
    <name evidence="2" type="ORF">IBL26_11985</name>
</gene>
<feature type="transmembrane region" description="Helical" evidence="1">
    <location>
        <begin position="90"/>
        <end position="110"/>
    </location>
</feature>
<feature type="transmembrane region" description="Helical" evidence="1">
    <location>
        <begin position="33"/>
        <end position="52"/>
    </location>
</feature>
<feature type="transmembrane region" description="Helical" evidence="1">
    <location>
        <begin position="58"/>
        <end position="78"/>
    </location>
</feature>
<feature type="transmembrane region" description="Helical" evidence="1">
    <location>
        <begin position="238"/>
        <end position="258"/>
    </location>
</feature>
<evidence type="ECO:0000313" key="2">
    <source>
        <dbReference type="EMBL" id="MBC9207555.1"/>
    </source>
</evidence>
<evidence type="ECO:0000313" key="3">
    <source>
        <dbReference type="Proteomes" id="UP000626026"/>
    </source>
</evidence>
<feature type="transmembrane region" description="Helical" evidence="1">
    <location>
        <begin position="6"/>
        <end position="26"/>
    </location>
</feature>
<protein>
    <submittedName>
        <fullName evidence="2">Uncharacterized protein</fullName>
    </submittedName>
</protein>
<evidence type="ECO:0000256" key="1">
    <source>
        <dbReference type="SAM" id="Phobius"/>
    </source>
</evidence>
<sequence length="268" mass="28134">MTSFLWLPALTKAASTALIVVLASALAERLGPFWGALVTSLPISTGPAYVFLALEHDAAFLAASLLSSFAAHAATALFMVTYGLLARRHALWRSLLPAVLAWAAGGYAILQVEWTPLSALVLNLVVYAACLALLRPRPLAPGELRAAPRRRWYDLPARAAAVAGFVLLVVAASNVLGPKATGLVAIYPIGMTCLSVILHPRIGGPAMSLLVATSLRAMLGFGAMLLVVHLLVRPWGVPAAMAAGLAVSLAWSVVLMLARQRPGLPKRA</sequence>